<evidence type="ECO:0000256" key="2">
    <source>
        <dbReference type="ARBA" id="ARBA00001946"/>
    </source>
</evidence>
<keyword evidence="19" id="KW-1185">Reference proteome</keyword>
<protein>
    <recommendedName>
        <fullName evidence="7 14">Ribonuclease HII</fullName>
        <shortName evidence="14">RNase HII</shortName>
        <ecNumber evidence="6 14">3.1.26.4</ecNumber>
    </recommendedName>
</protein>
<dbReference type="Proteomes" id="UP000266975">
    <property type="component" value="Unassembled WGS sequence"/>
</dbReference>
<dbReference type="GO" id="GO:0006298">
    <property type="term" value="P:mismatch repair"/>
    <property type="evidence" value="ECO:0007669"/>
    <property type="project" value="TreeGrafter"/>
</dbReference>
<evidence type="ECO:0000256" key="14">
    <source>
        <dbReference type="HAMAP-Rule" id="MF_00052"/>
    </source>
</evidence>
<evidence type="ECO:0000256" key="4">
    <source>
        <dbReference type="ARBA" id="ARBA00004496"/>
    </source>
</evidence>
<dbReference type="RefSeq" id="WP_123047462.1">
    <property type="nucleotide sequence ID" value="NZ_PTJO01000003.1"/>
</dbReference>
<dbReference type="NCBIfam" id="NF000595">
    <property type="entry name" value="PRK00015.1-3"/>
    <property type="match status" value="1"/>
</dbReference>
<comment type="cofactor">
    <cofactor evidence="14 15">
        <name>Mn(2+)</name>
        <dbReference type="ChEBI" id="CHEBI:29035"/>
    </cofactor>
    <cofactor evidence="14 15">
        <name>Mg(2+)</name>
        <dbReference type="ChEBI" id="CHEBI:18420"/>
    </cofactor>
    <text evidence="14 15">Manganese or magnesium. Binds 1 divalent metal ion per monomer in the absence of substrate. May bind a second metal ion after substrate binding.</text>
</comment>
<evidence type="ECO:0000259" key="17">
    <source>
        <dbReference type="PROSITE" id="PS51975"/>
    </source>
</evidence>
<proteinExistence type="inferred from homology"/>
<keyword evidence="8 14" id="KW-0963">Cytoplasm</keyword>
<dbReference type="PANTHER" id="PTHR10954:SF18">
    <property type="entry name" value="RIBONUCLEASE HII"/>
    <property type="match status" value="1"/>
</dbReference>
<dbReference type="PANTHER" id="PTHR10954">
    <property type="entry name" value="RIBONUCLEASE H2 SUBUNIT A"/>
    <property type="match status" value="1"/>
</dbReference>
<sequence length="223" mass="23780">MSLKPEALLSEHGLGPVAGVDEAGRGACCGPITIAACILPDGEIPELSGLTDSKKLTPRARERLFPLIKEIAVAWSVISISAKAIDARGIQHANISGMRRAVALLDAAPGYVLTDAMRIPGLRVAHLPIIGGDLAARSISAASVLAKVTRDHHMVEMDARYPEYGLAGHKGYSTKTHLAAVRRHGGTPEHRYTYANVAAAHLEWTQERGPTWTDTVEQEEGTA</sequence>
<comment type="caution">
    <text evidence="18">The sequence shown here is derived from an EMBL/GenBank/DDBJ whole genome shotgun (WGS) entry which is preliminary data.</text>
</comment>
<dbReference type="SUPFAM" id="SSF53098">
    <property type="entry name" value="Ribonuclease H-like"/>
    <property type="match status" value="1"/>
</dbReference>
<keyword evidence="9 14" id="KW-0540">Nuclease</keyword>
<evidence type="ECO:0000256" key="12">
    <source>
        <dbReference type="ARBA" id="ARBA00022801"/>
    </source>
</evidence>
<evidence type="ECO:0000256" key="6">
    <source>
        <dbReference type="ARBA" id="ARBA00012180"/>
    </source>
</evidence>
<evidence type="ECO:0000256" key="1">
    <source>
        <dbReference type="ARBA" id="ARBA00000077"/>
    </source>
</evidence>
<comment type="function">
    <text evidence="3 14 16">Endonuclease that specifically degrades the RNA of RNA-DNA hybrids.</text>
</comment>
<dbReference type="GO" id="GO:0004523">
    <property type="term" value="F:RNA-DNA hybrid ribonuclease activity"/>
    <property type="evidence" value="ECO:0007669"/>
    <property type="project" value="UniProtKB-UniRule"/>
</dbReference>
<keyword evidence="12 14" id="KW-0378">Hydrolase</keyword>
<comment type="similarity">
    <text evidence="5 14 16">Belongs to the RNase HII family.</text>
</comment>
<dbReference type="InterPro" id="IPR012337">
    <property type="entry name" value="RNaseH-like_sf"/>
</dbReference>
<dbReference type="CDD" id="cd07182">
    <property type="entry name" value="RNase_HII_bacteria_HII_like"/>
    <property type="match status" value="1"/>
</dbReference>
<evidence type="ECO:0000256" key="5">
    <source>
        <dbReference type="ARBA" id="ARBA00007383"/>
    </source>
</evidence>
<dbReference type="InterPro" id="IPR022898">
    <property type="entry name" value="RNase_HII"/>
</dbReference>
<dbReference type="AlphaFoldDB" id="A0A3M8K8F7"/>
<evidence type="ECO:0000256" key="8">
    <source>
        <dbReference type="ARBA" id="ARBA00022490"/>
    </source>
</evidence>
<evidence type="ECO:0000256" key="13">
    <source>
        <dbReference type="ARBA" id="ARBA00023211"/>
    </source>
</evidence>
<keyword evidence="10 14" id="KW-0479">Metal-binding</keyword>
<evidence type="ECO:0000256" key="7">
    <source>
        <dbReference type="ARBA" id="ARBA00019179"/>
    </source>
</evidence>
<feature type="domain" description="RNase H type-2" evidence="17">
    <location>
        <begin position="15"/>
        <end position="206"/>
    </location>
</feature>
<evidence type="ECO:0000256" key="10">
    <source>
        <dbReference type="ARBA" id="ARBA00022723"/>
    </source>
</evidence>
<gene>
    <name evidence="14" type="primary">rnhB</name>
    <name evidence="18" type="ORF">C5L39_03365</name>
</gene>
<name>A0A3M8K8F7_9CORY</name>
<dbReference type="GO" id="GO:0032299">
    <property type="term" value="C:ribonuclease H2 complex"/>
    <property type="evidence" value="ECO:0007669"/>
    <property type="project" value="TreeGrafter"/>
</dbReference>
<keyword evidence="13 14" id="KW-0464">Manganese</keyword>
<evidence type="ECO:0000256" key="3">
    <source>
        <dbReference type="ARBA" id="ARBA00004065"/>
    </source>
</evidence>
<dbReference type="OrthoDB" id="9803420at2"/>
<dbReference type="GO" id="GO:0003723">
    <property type="term" value="F:RNA binding"/>
    <property type="evidence" value="ECO:0007669"/>
    <property type="project" value="UniProtKB-UniRule"/>
</dbReference>
<dbReference type="NCBIfam" id="NF000598">
    <property type="entry name" value="PRK00015.2-2"/>
    <property type="match status" value="1"/>
</dbReference>
<reference evidence="18 19" key="1">
    <citation type="submission" date="2018-02" db="EMBL/GenBank/DDBJ databases">
        <title>Corynebacterium alimpuense sp. nov., a marine obligate actinomycete isolated from sediments of Valparaiso bay, Chile.</title>
        <authorList>
            <person name="Claverias F."/>
            <person name="Gonzales-Siles L."/>
            <person name="Salva-Serra F."/>
            <person name="Inganaes E."/>
            <person name="Molin K."/>
            <person name="Cumsille A."/>
            <person name="Undabarrena A."/>
            <person name="Couve E."/>
            <person name="Moore E.R.B."/>
            <person name="Gomila M."/>
            <person name="Camara B."/>
        </authorList>
    </citation>
    <scope>NUCLEOTIDE SEQUENCE [LARGE SCALE GENOMIC DNA]</scope>
    <source>
        <strain evidence="18 19">CCUG 69366</strain>
    </source>
</reference>
<dbReference type="Pfam" id="PF01351">
    <property type="entry name" value="RNase_HII"/>
    <property type="match status" value="1"/>
</dbReference>
<comment type="cofactor">
    <cofactor evidence="2">
        <name>Mg(2+)</name>
        <dbReference type="ChEBI" id="CHEBI:18420"/>
    </cofactor>
</comment>
<dbReference type="InterPro" id="IPR001352">
    <property type="entry name" value="RNase_HII/HIII"/>
</dbReference>
<dbReference type="EC" id="3.1.26.4" evidence="6 14"/>
<dbReference type="GO" id="GO:0043137">
    <property type="term" value="P:DNA replication, removal of RNA primer"/>
    <property type="evidence" value="ECO:0007669"/>
    <property type="project" value="TreeGrafter"/>
</dbReference>
<dbReference type="GO" id="GO:0030145">
    <property type="term" value="F:manganese ion binding"/>
    <property type="evidence" value="ECO:0007669"/>
    <property type="project" value="UniProtKB-UniRule"/>
</dbReference>
<comment type="catalytic activity">
    <reaction evidence="1 14 15 16">
        <text>Endonucleolytic cleavage to 5'-phosphomonoester.</text>
        <dbReference type="EC" id="3.1.26.4"/>
    </reaction>
</comment>
<dbReference type="PROSITE" id="PS51975">
    <property type="entry name" value="RNASE_H_2"/>
    <property type="match status" value="1"/>
</dbReference>
<keyword evidence="11 14" id="KW-0255">Endonuclease</keyword>
<evidence type="ECO:0000256" key="9">
    <source>
        <dbReference type="ARBA" id="ARBA00022722"/>
    </source>
</evidence>
<evidence type="ECO:0000256" key="16">
    <source>
        <dbReference type="RuleBase" id="RU003515"/>
    </source>
</evidence>
<comment type="subcellular location">
    <subcellularLocation>
        <location evidence="4 14">Cytoplasm</location>
    </subcellularLocation>
</comment>
<dbReference type="Gene3D" id="3.30.420.10">
    <property type="entry name" value="Ribonuclease H-like superfamily/Ribonuclease H"/>
    <property type="match status" value="1"/>
</dbReference>
<dbReference type="EMBL" id="PTJO01000003">
    <property type="protein sequence ID" value="RNE49416.1"/>
    <property type="molecule type" value="Genomic_DNA"/>
</dbReference>
<feature type="binding site" evidence="14 15">
    <location>
        <position position="22"/>
    </location>
    <ligand>
        <name>a divalent metal cation</name>
        <dbReference type="ChEBI" id="CHEBI:60240"/>
    </ligand>
</feature>
<feature type="binding site" evidence="14 15">
    <location>
        <position position="115"/>
    </location>
    <ligand>
        <name>a divalent metal cation</name>
        <dbReference type="ChEBI" id="CHEBI:60240"/>
    </ligand>
</feature>
<evidence type="ECO:0000313" key="18">
    <source>
        <dbReference type="EMBL" id="RNE49416.1"/>
    </source>
</evidence>
<feature type="binding site" evidence="14 15">
    <location>
        <position position="21"/>
    </location>
    <ligand>
        <name>a divalent metal cation</name>
        <dbReference type="ChEBI" id="CHEBI:60240"/>
    </ligand>
</feature>
<dbReference type="GO" id="GO:0005737">
    <property type="term" value="C:cytoplasm"/>
    <property type="evidence" value="ECO:0007669"/>
    <property type="project" value="UniProtKB-SubCell"/>
</dbReference>
<evidence type="ECO:0000256" key="15">
    <source>
        <dbReference type="PROSITE-ProRule" id="PRU01319"/>
    </source>
</evidence>
<evidence type="ECO:0000256" key="11">
    <source>
        <dbReference type="ARBA" id="ARBA00022759"/>
    </source>
</evidence>
<dbReference type="HAMAP" id="MF_00052_B">
    <property type="entry name" value="RNase_HII_B"/>
    <property type="match status" value="1"/>
</dbReference>
<accession>A0A3M8K8F7</accession>
<dbReference type="InterPro" id="IPR036397">
    <property type="entry name" value="RNaseH_sf"/>
</dbReference>
<organism evidence="18 19">
    <name type="scientific">Corynebacterium alimapuense</name>
    <dbReference type="NCBI Taxonomy" id="1576874"/>
    <lineage>
        <taxon>Bacteria</taxon>
        <taxon>Bacillati</taxon>
        <taxon>Actinomycetota</taxon>
        <taxon>Actinomycetes</taxon>
        <taxon>Mycobacteriales</taxon>
        <taxon>Corynebacteriaceae</taxon>
        <taxon>Corynebacterium</taxon>
    </lineage>
</organism>
<evidence type="ECO:0000313" key="19">
    <source>
        <dbReference type="Proteomes" id="UP000266975"/>
    </source>
</evidence>
<dbReference type="InterPro" id="IPR024567">
    <property type="entry name" value="RNase_HII/HIII_dom"/>
</dbReference>